<accession>A0ABU0QXR3</accession>
<evidence type="ECO:0000313" key="3">
    <source>
        <dbReference type="Proteomes" id="UP001232755"/>
    </source>
</evidence>
<comment type="caution">
    <text evidence="2">The sequence shown here is derived from an EMBL/GenBank/DDBJ whole genome shotgun (WGS) entry which is preliminary data.</text>
</comment>
<feature type="compositionally biased region" description="Low complexity" evidence="1">
    <location>
        <begin position="1"/>
        <end position="15"/>
    </location>
</feature>
<protein>
    <submittedName>
        <fullName evidence="2">Uncharacterized protein</fullName>
    </submittedName>
</protein>
<dbReference type="EMBL" id="JAUSYP010000001">
    <property type="protein sequence ID" value="MDQ0751795.1"/>
    <property type="molecule type" value="Genomic_DNA"/>
</dbReference>
<feature type="compositionally biased region" description="Basic and acidic residues" evidence="1">
    <location>
        <begin position="30"/>
        <end position="45"/>
    </location>
</feature>
<keyword evidence="3" id="KW-1185">Reference proteome</keyword>
<name>A0ABU0QXR3_9ACTN</name>
<feature type="region of interest" description="Disordered" evidence="1">
    <location>
        <begin position="1"/>
        <end position="45"/>
    </location>
</feature>
<sequence length="45" mass="5129">MQVPWEALEALPALERPADALEMGEITDDPLGRLDERHDKRDDGR</sequence>
<organism evidence="2 3">
    <name type="scientific">Streptomyces africanus</name>
    <dbReference type="NCBI Taxonomy" id="231024"/>
    <lineage>
        <taxon>Bacteria</taxon>
        <taxon>Bacillati</taxon>
        <taxon>Actinomycetota</taxon>
        <taxon>Actinomycetes</taxon>
        <taxon>Kitasatosporales</taxon>
        <taxon>Streptomycetaceae</taxon>
        <taxon>Streptomyces</taxon>
    </lineage>
</organism>
<evidence type="ECO:0000256" key="1">
    <source>
        <dbReference type="SAM" id="MobiDB-lite"/>
    </source>
</evidence>
<evidence type="ECO:0000313" key="2">
    <source>
        <dbReference type="EMBL" id="MDQ0751795.1"/>
    </source>
</evidence>
<proteinExistence type="predicted"/>
<dbReference type="Proteomes" id="UP001232755">
    <property type="component" value="Unassembled WGS sequence"/>
</dbReference>
<reference evidence="2 3" key="1">
    <citation type="submission" date="2023-07" db="EMBL/GenBank/DDBJ databases">
        <title>Comparative genomics of wheat-associated soil bacteria to identify genetic determinants of phenazine resistance.</title>
        <authorList>
            <person name="Mouncey N."/>
        </authorList>
    </citation>
    <scope>NUCLEOTIDE SEQUENCE [LARGE SCALE GENOMIC DNA]</scope>
    <source>
        <strain evidence="2 3">B3I12</strain>
    </source>
</reference>
<gene>
    <name evidence="2" type="ORF">QF034_006026</name>
</gene>